<sequence length="136" mass="14006">MSTFLDKRTSMNSNTVGAPGIALTTTPALFGIIGLQTQNAVNPIITLSGTVGISGDFGDTYKIEIVRGASYSLANVIYTAEGVVTAIATTEFNAFTAQDLLAPAALETVYSSFISGVTTSVRNGPEVFSGEASTKA</sequence>
<name>A0ABW0VXZ3_9BACL</name>
<dbReference type="Proteomes" id="UP001596047">
    <property type="component" value="Unassembled WGS sequence"/>
</dbReference>
<organism evidence="1 2">
    <name type="scientific">Paenibacillus solisilvae</name>
    <dbReference type="NCBI Taxonomy" id="2486751"/>
    <lineage>
        <taxon>Bacteria</taxon>
        <taxon>Bacillati</taxon>
        <taxon>Bacillota</taxon>
        <taxon>Bacilli</taxon>
        <taxon>Bacillales</taxon>
        <taxon>Paenibacillaceae</taxon>
        <taxon>Paenibacillus</taxon>
    </lineage>
</organism>
<protein>
    <submittedName>
        <fullName evidence="1">Uncharacterized protein</fullName>
    </submittedName>
</protein>
<evidence type="ECO:0000313" key="2">
    <source>
        <dbReference type="Proteomes" id="UP001596047"/>
    </source>
</evidence>
<keyword evidence="2" id="KW-1185">Reference proteome</keyword>
<accession>A0ABW0VXZ3</accession>
<gene>
    <name evidence="1" type="ORF">ACFPYJ_16910</name>
</gene>
<evidence type="ECO:0000313" key="1">
    <source>
        <dbReference type="EMBL" id="MFC5650757.1"/>
    </source>
</evidence>
<proteinExistence type="predicted"/>
<dbReference type="EMBL" id="JBHSOW010000063">
    <property type="protein sequence ID" value="MFC5650757.1"/>
    <property type="molecule type" value="Genomic_DNA"/>
</dbReference>
<comment type="caution">
    <text evidence="1">The sequence shown here is derived from an EMBL/GenBank/DDBJ whole genome shotgun (WGS) entry which is preliminary data.</text>
</comment>
<reference evidence="2" key="1">
    <citation type="journal article" date="2019" name="Int. J. Syst. Evol. Microbiol.">
        <title>The Global Catalogue of Microorganisms (GCM) 10K type strain sequencing project: providing services to taxonomists for standard genome sequencing and annotation.</title>
        <authorList>
            <consortium name="The Broad Institute Genomics Platform"/>
            <consortium name="The Broad Institute Genome Sequencing Center for Infectious Disease"/>
            <person name="Wu L."/>
            <person name="Ma J."/>
        </authorList>
    </citation>
    <scope>NUCLEOTIDE SEQUENCE [LARGE SCALE GENOMIC DNA]</scope>
    <source>
        <strain evidence="2">CGMCC 1.3240</strain>
    </source>
</reference>
<dbReference type="RefSeq" id="WP_379189338.1">
    <property type="nucleotide sequence ID" value="NZ_JBHSOW010000063.1"/>
</dbReference>